<evidence type="ECO:0000313" key="2">
    <source>
        <dbReference type="EMBL" id="PKW21123.1"/>
    </source>
</evidence>
<reference evidence="2 4" key="1">
    <citation type="submission" date="2017-12" db="EMBL/GenBank/DDBJ databases">
        <title>Genomic Encyclopedia of Type Strains, Phase III (KMG-III): the genomes of soil and plant-associated and newly described type strains.</title>
        <authorList>
            <person name="Whitman W."/>
        </authorList>
    </citation>
    <scope>NUCLEOTIDE SEQUENCE [LARGE SCALE GENOMIC DNA]</scope>
    <source>
        <strain evidence="2 4">IP-10</strain>
    </source>
</reference>
<dbReference type="InterPro" id="IPR025419">
    <property type="entry name" value="DUF4142"/>
</dbReference>
<name>A0A497UVR1_9FLAO</name>
<dbReference type="Gene3D" id="1.20.1260.10">
    <property type="match status" value="1"/>
</dbReference>
<accession>A0A497UVR1</accession>
<comment type="caution">
    <text evidence="3">The sequence shown here is derived from an EMBL/GenBank/DDBJ whole genome shotgun (WGS) entry which is preliminary data.</text>
</comment>
<evidence type="ECO:0000313" key="4">
    <source>
        <dbReference type="Proteomes" id="UP000233767"/>
    </source>
</evidence>
<dbReference type="InterPro" id="IPR012347">
    <property type="entry name" value="Ferritin-like"/>
</dbReference>
<dbReference type="AlphaFoldDB" id="A0A497UVR1"/>
<protein>
    <submittedName>
        <fullName evidence="2 3">Membrane protein</fullName>
    </submittedName>
</protein>
<dbReference type="EMBL" id="RCCB01000011">
    <property type="protein sequence ID" value="RLJ30239.1"/>
    <property type="molecule type" value="Genomic_DNA"/>
</dbReference>
<sequence length="198" mass="22676">MKTNKILKNLFFTGTIILFAFVFNSCKKDKNIDTKEIAQEENEEKFDNSKQDEKDSRYLVEAAETDSKEIEIGKLAQEKSTDADVKAFGKMMVDDHTQAAGDVKKLAARKNISLPDSMTEEARKEYDDLNKKSGLDFDKKFAEMMVKGHEKAIDKMTEAAEEAADEEIRYWATNKIPTLTEHLEHAKSLKEKIDNRKK</sequence>
<organism evidence="3 5">
    <name type="scientific">Flavobacterium lindanitolerans</name>
    <dbReference type="NCBI Taxonomy" id="428988"/>
    <lineage>
        <taxon>Bacteria</taxon>
        <taxon>Pseudomonadati</taxon>
        <taxon>Bacteroidota</taxon>
        <taxon>Flavobacteriia</taxon>
        <taxon>Flavobacteriales</taxon>
        <taxon>Flavobacteriaceae</taxon>
        <taxon>Flavobacterium</taxon>
    </lineage>
</organism>
<feature type="domain" description="DUF4142" evidence="1">
    <location>
        <begin position="54"/>
        <end position="189"/>
    </location>
</feature>
<dbReference type="EMBL" id="PJND01000008">
    <property type="protein sequence ID" value="PKW21123.1"/>
    <property type="molecule type" value="Genomic_DNA"/>
</dbReference>
<keyword evidence="4" id="KW-1185">Reference proteome</keyword>
<evidence type="ECO:0000313" key="3">
    <source>
        <dbReference type="EMBL" id="RLJ30239.1"/>
    </source>
</evidence>
<dbReference type="Pfam" id="PF13628">
    <property type="entry name" value="DUF4142"/>
    <property type="match status" value="1"/>
</dbReference>
<reference evidence="3 5" key="2">
    <citation type="submission" date="2018-10" db="EMBL/GenBank/DDBJ databases">
        <title>Genomic Encyclopedia of Archaeal and Bacterial Type Strains, Phase II (KMG-II): from individual species to whole genera.</title>
        <authorList>
            <person name="Goeker M."/>
        </authorList>
    </citation>
    <scope>NUCLEOTIDE SEQUENCE [LARGE SCALE GENOMIC DNA]</scope>
    <source>
        <strain evidence="3 5">DSM 21886</strain>
    </source>
</reference>
<evidence type="ECO:0000259" key="1">
    <source>
        <dbReference type="Pfam" id="PF13628"/>
    </source>
</evidence>
<dbReference type="RefSeq" id="WP_101472345.1">
    <property type="nucleotide sequence ID" value="NZ_JBCNKL010000003.1"/>
</dbReference>
<dbReference type="Proteomes" id="UP000233767">
    <property type="component" value="Unassembled WGS sequence"/>
</dbReference>
<dbReference type="PANTHER" id="PTHR38593">
    <property type="entry name" value="BLR2558 PROTEIN"/>
    <property type="match status" value="1"/>
</dbReference>
<gene>
    <name evidence="2" type="ORF">B0G92_2407</name>
    <name evidence="3" type="ORF">CLV50_1643</name>
</gene>
<dbReference type="PANTHER" id="PTHR38593:SF1">
    <property type="entry name" value="BLR2558 PROTEIN"/>
    <property type="match status" value="1"/>
</dbReference>
<dbReference type="Proteomes" id="UP000275027">
    <property type="component" value="Unassembled WGS sequence"/>
</dbReference>
<evidence type="ECO:0000313" key="5">
    <source>
        <dbReference type="Proteomes" id="UP000275027"/>
    </source>
</evidence>
<proteinExistence type="predicted"/>